<evidence type="ECO:0000256" key="3">
    <source>
        <dbReference type="SAM" id="Coils"/>
    </source>
</evidence>
<dbReference type="KEGG" id="gsh:117361219"/>
<dbReference type="AlphaFoldDB" id="A0A6P8RHZ6"/>
<gene>
    <name evidence="6" type="primary">LRRFIP1</name>
</gene>
<dbReference type="FunCoup" id="A0A6P8RHZ6">
    <property type="interactions" value="883"/>
</dbReference>
<dbReference type="OrthoDB" id="10028421at2759"/>
<feature type="coiled-coil region" evidence="3">
    <location>
        <begin position="104"/>
        <end position="166"/>
    </location>
</feature>
<dbReference type="Pfam" id="PF09738">
    <property type="entry name" value="LRRFIP"/>
    <property type="match status" value="2"/>
</dbReference>
<dbReference type="GO" id="GO:0000978">
    <property type="term" value="F:RNA polymerase II cis-regulatory region sequence-specific DNA binding"/>
    <property type="evidence" value="ECO:0007669"/>
    <property type="project" value="TreeGrafter"/>
</dbReference>
<protein>
    <submittedName>
        <fullName evidence="6">Leucine-rich repeat flightless-interacting protein 1</fullName>
    </submittedName>
</protein>
<dbReference type="InterPro" id="IPR019139">
    <property type="entry name" value="LRRFIP1/2"/>
</dbReference>
<dbReference type="Proteomes" id="UP000515159">
    <property type="component" value="Chromosome 5"/>
</dbReference>
<sequence>MATSGPSRKRQPHRERLTAEDDALNQIAREAEARLAAKRAARVEAREIRMKELDRQQKEGAHAMSSLSAAALTSLGESSSKSSSGDTSISVDTEASIREMKDLLTETEEKYKKAIVSNAQLDNEKTNFMYQVDSLKDVLLELEEQLAESKRQYEEKSKELERQKYAHSMLQFQFNKVKEILQQREEVLLEHGIILNFEISTNGETSAKNEGHFEPSAKVNLEISPILKTTEAVCPSRTSEVKMKNESLEEEEKGEILQITENKEHKEDTETWEAVKAITNPKTLHHDEIAETKGSSGHDNYFIVTCANSRLEQNPSVSDCVFSAKSHDINELGKSKFLPSGEEVECVCNVKHESSETLQIQGSIIDQRWVHKPETQIVIQSWGKMKQQGIMDKERESCNEEFQDALDFVANSNEKSITDLLALEDESNEETVPKEIETYNSVKIKIINQCKNESNAKNCDLERQQEECFDMTCDKVECFKIREGSRMEEVQSWEIPNNSAEWLKGTEVDCRIISNEIGQKPTKSEKTNNGYQSEDSNVEQIRESMISPGDHSQEKDTKIQVQAIKDIKKKSKKEKTSKKDIVKTEITQAETPVKFQCSHDVTNSILEKNRW</sequence>
<dbReference type="PANTHER" id="PTHR19212:SF5">
    <property type="entry name" value="LEUCINE-RICH REPEAT FLIGHTLESS-INTERACTING PROTEIN 1"/>
    <property type="match status" value="1"/>
</dbReference>
<evidence type="ECO:0000313" key="5">
    <source>
        <dbReference type="Proteomes" id="UP000515159"/>
    </source>
</evidence>
<evidence type="ECO:0000256" key="2">
    <source>
        <dbReference type="ARBA" id="ARBA00023054"/>
    </source>
</evidence>
<dbReference type="Gene3D" id="1.20.5.4090">
    <property type="match status" value="1"/>
</dbReference>
<reference evidence="6" key="1">
    <citation type="submission" date="2025-08" db="UniProtKB">
        <authorList>
            <consortium name="RefSeq"/>
        </authorList>
    </citation>
    <scope>IDENTIFICATION</scope>
</reference>
<dbReference type="PANTHER" id="PTHR19212">
    <property type="entry name" value="LEUCINE RICH REPEAT IN FLII INTERACTING PROTEIN"/>
    <property type="match status" value="1"/>
</dbReference>
<dbReference type="InParanoid" id="A0A6P8RHZ6"/>
<organism evidence="5 6">
    <name type="scientific">Geotrypetes seraphini</name>
    <name type="common">Gaboon caecilian</name>
    <name type="synonym">Caecilia seraphini</name>
    <dbReference type="NCBI Taxonomy" id="260995"/>
    <lineage>
        <taxon>Eukaryota</taxon>
        <taxon>Metazoa</taxon>
        <taxon>Chordata</taxon>
        <taxon>Craniata</taxon>
        <taxon>Vertebrata</taxon>
        <taxon>Euteleostomi</taxon>
        <taxon>Amphibia</taxon>
        <taxon>Gymnophiona</taxon>
        <taxon>Geotrypetes</taxon>
    </lineage>
</organism>
<evidence type="ECO:0000313" key="6">
    <source>
        <dbReference type="RefSeq" id="XP_033802151.1"/>
    </source>
</evidence>
<dbReference type="GeneID" id="117361219"/>
<name>A0A6P8RHZ6_GEOSA</name>
<dbReference type="GO" id="GO:0000981">
    <property type="term" value="F:DNA-binding transcription factor activity, RNA polymerase II-specific"/>
    <property type="evidence" value="ECO:0007669"/>
    <property type="project" value="TreeGrafter"/>
</dbReference>
<dbReference type="RefSeq" id="XP_033802151.1">
    <property type="nucleotide sequence ID" value="XM_033946260.1"/>
</dbReference>
<accession>A0A6P8RHZ6</accession>
<keyword evidence="2 3" id="KW-0175">Coiled coil</keyword>
<dbReference type="CTD" id="9208"/>
<keyword evidence="5" id="KW-1185">Reference proteome</keyword>
<proteinExistence type="inferred from homology"/>
<evidence type="ECO:0000256" key="4">
    <source>
        <dbReference type="SAM" id="MobiDB-lite"/>
    </source>
</evidence>
<comment type="similarity">
    <text evidence="1">Belongs to the LRRFIP family.</text>
</comment>
<feature type="region of interest" description="Disordered" evidence="4">
    <location>
        <begin position="1"/>
        <end position="24"/>
    </location>
</feature>
<evidence type="ECO:0000256" key="1">
    <source>
        <dbReference type="ARBA" id="ARBA00008275"/>
    </source>
</evidence>